<evidence type="ECO:0000256" key="1">
    <source>
        <dbReference type="SAM" id="MobiDB-lite"/>
    </source>
</evidence>
<dbReference type="Proteomes" id="UP000315295">
    <property type="component" value="Unassembled WGS sequence"/>
</dbReference>
<comment type="caution">
    <text evidence="2">The sequence shown here is derived from an EMBL/GenBank/DDBJ whole genome shotgun (WGS) entry which is preliminary data.</text>
</comment>
<organism evidence="2 3">
    <name type="scientific">Malus baccata</name>
    <name type="common">Siberian crab apple</name>
    <name type="synonym">Pyrus baccata</name>
    <dbReference type="NCBI Taxonomy" id="106549"/>
    <lineage>
        <taxon>Eukaryota</taxon>
        <taxon>Viridiplantae</taxon>
        <taxon>Streptophyta</taxon>
        <taxon>Embryophyta</taxon>
        <taxon>Tracheophyta</taxon>
        <taxon>Spermatophyta</taxon>
        <taxon>Magnoliopsida</taxon>
        <taxon>eudicotyledons</taxon>
        <taxon>Gunneridae</taxon>
        <taxon>Pentapetalae</taxon>
        <taxon>rosids</taxon>
        <taxon>fabids</taxon>
        <taxon>Rosales</taxon>
        <taxon>Rosaceae</taxon>
        <taxon>Amygdaloideae</taxon>
        <taxon>Maleae</taxon>
        <taxon>Malus</taxon>
    </lineage>
</organism>
<reference evidence="2 3" key="1">
    <citation type="journal article" date="2019" name="G3 (Bethesda)">
        <title>Sequencing of a Wild Apple (Malus baccata) Genome Unravels the Differences Between Cultivated and Wild Apple Species Regarding Disease Resistance and Cold Tolerance.</title>
        <authorList>
            <person name="Chen X."/>
        </authorList>
    </citation>
    <scope>NUCLEOTIDE SEQUENCE [LARGE SCALE GENOMIC DNA]</scope>
    <source>
        <strain evidence="3">cv. Shandingzi</strain>
        <tissue evidence="2">Leaves</tissue>
    </source>
</reference>
<evidence type="ECO:0000313" key="2">
    <source>
        <dbReference type="EMBL" id="TQD87096.1"/>
    </source>
</evidence>
<protein>
    <submittedName>
        <fullName evidence="2">Uncharacterized protein</fullName>
    </submittedName>
</protein>
<dbReference type="AlphaFoldDB" id="A0A540LKT8"/>
<dbReference type="EMBL" id="VIEB01000548">
    <property type="protein sequence ID" value="TQD87096.1"/>
    <property type="molecule type" value="Genomic_DNA"/>
</dbReference>
<proteinExistence type="predicted"/>
<sequence>MAETSSHNQSKNYTNRGQESPSLFRILTKEDSGLSTQTKSRISGVKLEATKSAAAFADLGT</sequence>
<name>A0A540LKT8_MALBA</name>
<feature type="region of interest" description="Disordered" evidence="1">
    <location>
        <begin position="1"/>
        <end position="41"/>
    </location>
</feature>
<accession>A0A540LKT8</accession>
<evidence type="ECO:0000313" key="3">
    <source>
        <dbReference type="Proteomes" id="UP000315295"/>
    </source>
</evidence>
<feature type="compositionally biased region" description="Polar residues" evidence="1">
    <location>
        <begin position="1"/>
        <end position="21"/>
    </location>
</feature>
<keyword evidence="3" id="KW-1185">Reference proteome</keyword>
<gene>
    <name evidence="2" type="ORF">C1H46_027371</name>
</gene>